<keyword evidence="2" id="KW-0521">NADP</keyword>
<dbReference type="InterPro" id="IPR051164">
    <property type="entry name" value="NmrA-like_oxidored"/>
</dbReference>
<evidence type="ECO:0000313" key="5">
    <source>
        <dbReference type="EMBL" id="KAK4188722.1"/>
    </source>
</evidence>
<evidence type="ECO:0000256" key="3">
    <source>
        <dbReference type="ARBA" id="ARBA00023002"/>
    </source>
</evidence>
<protein>
    <recommendedName>
        <fullName evidence="4">NmrA-like domain-containing protein</fullName>
    </recommendedName>
</protein>
<dbReference type="GO" id="GO:0016491">
    <property type="term" value="F:oxidoreductase activity"/>
    <property type="evidence" value="ECO:0007669"/>
    <property type="project" value="UniProtKB-KW"/>
</dbReference>
<dbReference type="SUPFAM" id="SSF51735">
    <property type="entry name" value="NAD(P)-binding Rossmann-fold domains"/>
    <property type="match status" value="1"/>
</dbReference>
<dbReference type="PANTHER" id="PTHR42748">
    <property type="entry name" value="NITROGEN METABOLITE REPRESSION PROTEIN NMRA FAMILY MEMBER"/>
    <property type="match status" value="1"/>
</dbReference>
<dbReference type="GO" id="GO:0005634">
    <property type="term" value="C:nucleus"/>
    <property type="evidence" value="ECO:0007669"/>
    <property type="project" value="TreeGrafter"/>
</dbReference>
<dbReference type="PANTHER" id="PTHR42748:SF30">
    <property type="entry name" value="NMRA-LIKE DOMAIN-CONTAINING PROTEIN"/>
    <property type="match status" value="1"/>
</dbReference>
<dbReference type="AlphaFoldDB" id="A0AAN7AJW1"/>
<comment type="caution">
    <text evidence="5">The sequence shown here is derived from an EMBL/GenBank/DDBJ whole genome shotgun (WGS) entry which is preliminary data.</text>
</comment>
<gene>
    <name evidence="5" type="ORF">QBC35DRAFT_495405</name>
</gene>
<keyword evidence="6" id="KW-1185">Reference proteome</keyword>
<dbReference type="CDD" id="cd05251">
    <property type="entry name" value="NmrA_like_SDR_a"/>
    <property type="match status" value="1"/>
</dbReference>
<dbReference type="Pfam" id="PF05368">
    <property type="entry name" value="NmrA"/>
    <property type="match status" value="1"/>
</dbReference>
<feature type="domain" description="NmrA-like" evidence="4">
    <location>
        <begin position="1"/>
        <end position="278"/>
    </location>
</feature>
<dbReference type="InterPro" id="IPR036291">
    <property type="entry name" value="NAD(P)-bd_dom_sf"/>
</dbReference>
<accession>A0AAN7AJW1</accession>
<reference evidence="5" key="1">
    <citation type="journal article" date="2023" name="Mol. Phylogenet. Evol.">
        <title>Genome-scale phylogeny and comparative genomics of the fungal order Sordariales.</title>
        <authorList>
            <person name="Hensen N."/>
            <person name="Bonometti L."/>
            <person name="Westerberg I."/>
            <person name="Brannstrom I.O."/>
            <person name="Guillou S."/>
            <person name="Cros-Aarteil S."/>
            <person name="Calhoun S."/>
            <person name="Haridas S."/>
            <person name="Kuo A."/>
            <person name="Mondo S."/>
            <person name="Pangilinan J."/>
            <person name="Riley R."/>
            <person name="LaButti K."/>
            <person name="Andreopoulos B."/>
            <person name="Lipzen A."/>
            <person name="Chen C."/>
            <person name="Yan M."/>
            <person name="Daum C."/>
            <person name="Ng V."/>
            <person name="Clum A."/>
            <person name="Steindorff A."/>
            <person name="Ohm R.A."/>
            <person name="Martin F."/>
            <person name="Silar P."/>
            <person name="Natvig D.O."/>
            <person name="Lalanne C."/>
            <person name="Gautier V."/>
            <person name="Ament-Velasquez S.L."/>
            <person name="Kruys A."/>
            <person name="Hutchinson M.I."/>
            <person name="Powell A.J."/>
            <person name="Barry K."/>
            <person name="Miller A.N."/>
            <person name="Grigoriev I.V."/>
            <person name="Debuchy R."/>
            <person name="Gladieux P."/>
            <person name="Hiltunen Thoren M."/>
            <person name="Johannesson H."/>
        </authorList>
    </citation>
    <scope>NUCLEOTIDE SEQUENCE</scope>
    <source>
        <strain evidence="5">PSN309</strain>
    </source>
</reference>
<name>A0AAN7AJW1_9PEZI</name>
<proteinExistence type="inferred from homology"/>
<dbReference type="InterPro" id="IPR008030">
    <property type="entry name" value="NmrA-like"/>
</dbReference>
<evidence type="ECO:0000313" key="6">
    <source>
        <dbReference type="Proteomes" id="UP001302126"/>
    </source>
</evidence>
<sequence length="308" mass="33916">MSQTVFVTSATGAQGLNVSRQLRAIGWEVHATTRDLSSPAAQELKSLGVHLTQGDWDNEAALKSALENCTALFLCTILTFTDLSKELVQCKRILSLARAAGVKHVVYSSACALAEVEKRIDLHTLGSPIMVASLQSKQDTEAVLREGGFESWTILRGANFMENWLDPKVFMYPGLKETGVFRVAFIPGAKIPLVDTGDIARFAVEAFKDPAKFHEKDINIVSDELSPEDIMAALAAVTNRSELRFEAVSDEQVHAEKDSNPFVTAGLAIRHMSSFMKNEETDSWGIPTTTFKEFLKKNEEAVKKTYLS</sequence>
<reference evidence="5" key="2">
    <citation type="submission" date="2023-05" db="EMBL/GenBank/DDBJ databases">
        <authorList>
            <consortium name="Lawrence Berkeley National Laboratory"/>
            <person name="Steindorff A."/>
            <person name="Hensen N."/>
            <person name="Bonometti L."/>
            <person name="Westerberg I."/>
            <person name="Brannstrom I.O."/>
            <person name="Guillou S."/>
            <person name="Cros-Aarteil S."/>
            <person name="Calhoun S."/>
            <person name="Haridas S."/>
            <person name="Kuo A."/>
            <person name="Mondo S."/>
            <person name="Pangilinan J."/>
            <person name="Riley R."/>
            <person name="Labutti K."/>
            <person name="Andreopoulos B."/>
            <person name="Lipzen A."/>
            <person name="Chen C."/>
            <person name="Yanf M."/>
            <person name="Daum C."/>
            <person name="Ng V."/>
            <person name="Clum A."/>
            <person name="Ohm R."/>
            <person name="Martin F."/>
            <person name="Silar P."/>
            <person name="Natvig D."/>
            <person name="Lalanne C."/>
            <person name="Gautier V."/>
            <person name="Ament-Velasquez S.L."/>
            <person name="Kruys A."/>
            <person name="Hutchinson M.I."/>
            <person name="Powell A.J."/>
            <person name="Barry K."/>
            <person name="Miller A.N."/>
            <person name="Grigoriev I.V."/>
            <person name="Debuchy R."/>
            <person name="Gladieux P."/>
            <person name="Thoren M.H."/>
            <person name="Johannesson H."/>
        </authorList>
    </citation>
    <scope>NUCLEOTIDE SEQUENCE</scope>
    <source>
        <strain evidence="5">PSN309</strain>
    </source>
</reference>
<dbReference type="EMBL" id="MU864384">
    <property type="protein sequence ID" value="KAK4188722.1"/>
    <property type="molecule type" value="Genomic_DNA"/>
</dbReference>
<evidence type="ECO:0000259" key="4">
    <source>
        <dbReference type="Pfam" id="PF05368"/>
    </source>
</evidence>
<comment type="similarity">
    <text evidence="1">Belongs to the NmrA-type oxidoreductase family.</text>
</comment>
<evidence type="ECO:0000256" key="2">
    <source>
        <dbReference type="ARBA" id="ARBA00022857"/>
    </source>
</evidence>
<keyword evidence="3" id="KW-0560">Oxidoreductase</keyword>
<dbReference type="Proteomes" id="UP001302126">
    <property type="component" value="Unassembled WGS sequence"/>
</dbReference>
<organism evidence="5 6">
    <name type="scientific">Podospora australis</name>
    <dbReference type="NCBI Taxonomy" id="1536484"/>
    <lineage>
        <taxon>Eukaryota</taxon>
        <taxon>Fungi</taxon>
        <taxon>Dikarya</taxon>
        <taxon>Ascomycota</taxon>
        <taxon>Pezizomycotina</taxon>
        <taxon>Sordariomycetes</taxon>
        <taxon>Sordariomycetidae</taxon>
        <taxon>Sordariales</taxon>
        <taxon>Podosporaceae</taxon>
        <taxon>Podospora</taxon>
    </lineage>
</organism>
<dbReference type="Gene3D" id="3.40.50.720">
    <property type="entry name" value="NAD(P)-binding Rossmann-like Domain"/>
    <property type="match status" value="1"/>
</dbReference>
<evidence type="ECO:0000256" key="1">
    <source>
        <dbReference type="ARBA" id="ARBA00006328"/>
    </source>
</evidence>